<accession>A0A8C2E3P7</accession>
<evidence type="ECO:0000256" key="1">
    <source>
        <dbReference type="SAM" id="Phobius"/>
    </source>
</evidence>
<dbReference type="AlphaFoldDB" id="A0A8C2E3P7"/>
<dbReference type="PANTHER" id="PTHR21063">
    <property type="entry name" value="LFA-3"/>
    <property type="match status" value="1"/>
</dbReference>
<dbReference type="InterPro" id="IPR036179">
    <property type="entry name" value="Ig-like_dom_sf"/>
</dbReference>
<keyword evidence="1" id="KW-0472">Membrane</keyword>
<feature type="domain" description="Immunoglobulin" evidence="2">
    <location>
        <begin position="20"/>
        <end position="122"/>
    </location>
</feature>
<proteinExistence type="predicted"/>
<feature type="transmembrane region" description="Helical" evidence="1">
    <location>
        <begin position="212"/>
        <end position="235"/>
    </location>
</feature>
<keyword evidence="1" id="KW-0812">Transmembrane</keyword>
<evidence type="ECO:0000313" key="3">
    <source>
        <dbReference type="Ensembl" id="ENSCCRP00020034768.1"/>
    </source>
</evidence>
<dbReference type="InterPro" id="IPR003599">
    <property type="entry name" value="Ig_sub"/>
</dbReference>
<dbReference type="SMART" id="SM00409">
    <property type="entry name" value="IG"/>
    <property type="match status" value="1"/>
</dbReference>
<protein>
    <recommendedName>
        <fullName evidence="2">Immunoglobulin domain-containing protein</fullName>
    </recommendedName>
</protein>
<dbReference type="Proteomes" id="UP000694701">
    <property type="component" value="Unplaced"/>
</dbReference>
<evidence type="ECO:0000313" key="4">
    <source>
        <dbReference type="Proteomes" id="UP000694701"/>
    </source>
</evidence>
<dbReference type="InterPro" id="IPR013106">
    <property type="entry name" value="Ig_V-set"/>
</dbReference>
<feature type="transmembrane region" description="Helical" evidence="1">
    <location>
        <begin position="247"/>
        <end position="267"/>
    </location>
</feature>
<dbReference type="SUPFAM" id="SSF48726">
    <property type="entry name" value="Immunoglobulin"/>
    <property type="match status" value="2"/>
</dbReference>
<dbReference type="InterPro" id="IPR013783">
    <property type="entry name" value="Ig-like_fold"/>
</dbReference>
<dbReference type="Gene3D" id="2.60.40.10">
    <property type="entry name" value="Immunoglobulins"/>
    <property type="match status" value="2"/>
</dbReference>
<evidence type="ECO:0000259" key="2">
    <source>
        <dbReference type="SMART" id="SM00409"/>
    </source>
</evidence>
<organism evidence="3 4">
    <name type="scientific">Cyprinus carpio</name>
    <name type="common">Common carp</name>
    <dbReference type="NCBI Taxonomy" id="7962"/>
    <lineage>
        <taxon>Eukaryota</taxon>
        <taxon>Metazoa</taxon>
        <taxon>Chordata</taxon>
        <taxon>Craniata</taxon>
        <taxon>Vertebrata</taxon>
        <taxon>Euteleostomi</taxon>
        <taxon>Actinopterygii</taxon>
        <taxon>Neopterygii</taxon>
        <taxon>Teleostei</taxon>
        <taxon>Ostariophysi</taxon>
        <taxon>Cypriniformes</taxon>
        <taxon>Cyprinidae</taxon>
        <taxon>Cyprininae</taxon>
        <taxon>Cyprinus</taxon>
    </lineage>
</organism>
<reference evidence="3" key="1">
    <citation type="submission" date="2025-08" db="UniProtKB">
        <authorList>
            <consortium name="Ensembl"/>
        </authorList>
    </citation>
    <scope>IDENTIFICATION</scope>
</reference>
<dbReference type="Pfam" id="PF07686">
    <property type="entry name" value="V-set"/>
    <property type="match status" value="1"/>
</dbReference>
<keyword evidence="1" id="KW-1133">Transmembrane helix</keyword>
<sequence>MNLNFTFMMRVFGDTDRDTVKSVSVTEGDSVTLNTGLTEIQKADEMLWKFGPNRTLIDKINHDTGVLSTYDGSDGRFRDRLNQTGSLTIESIGTKHSGLYEVDISNSSSRYTTHKTFNLTVSVKKGYSVTLQINVTEIQKDDQILWMFEDIVIAEIDEAAKLFYIYDGPDGRFRDRLKLDNQTGSLTITNTCTTGLYEQKISSRRHAIKRRFTVIVTAYVKLYGGWAKVAIITLIKVKNTMAEEDHLWIILLTNMLFYQVFTFGIIFRHFKNIII</sequence>
<dbReference type="PANTHER" id="PTHR21063:SF4">
    <property type="entry name" value="CD48 ANTIGEN-RELATED"/>
    <property type="match status" value="1"/>
</dbReference>
<name>A0A8C2E3P7_CYPCA</name>
<dbReference type="Ensembl" id="ENSCCRT00020037977.1">
    <property type="protein sequence ID" value="ENSCCRP00020034768.1"/>
    <property type="gene ID" value="ENSCCRG00020015629.1"/>
</dbReference>